<reference evidence="2" key="1">
    <citation type="submission" date="2019-03" db="EMBL/GenBank/DDBJ databases">
        <title>Improved annotation for the trematode Fasciola hepatica.</title>
        <authorList>
            <person name="Choi Y.-J."/>
            <person name="Martin J."/>
            <person name="Mitreva M."/>
        </authorList>
    </citation>
    <scope>NUCLEOTIDE SEQUENCE [LARGE SCALE GENOMIC DNA]</scope>
</reference>
<evidence type="ECO:0000313" key="3">
    <source>
        <dbReference type="Proteomes" id="UP000230066"/>
    </source>
</evidence>
<feature type="compositionally biased region" description="Polar residues" evidence="1">
    <location>
        <begin position="83"/>
        <end position="92"/>
    </location>
</feature>
<evidence type="ECO:0000313" key="2">
    <source>
        <dbReference type="EMBL" id="THD20527.1"/>
    </source>
</evidence>
<dbReference type="Proteomes" id="UP000230066">
    <property type="component" value="Unassembled WGS sequence"/>
</dbReference>
<accession>A0A4E0RHI8</accession>
<dbReference type="AlphaFoldDB" id="A0A4E0RHI8"/>
<feature type="region of interest" description="Disordered" evidence="1">
    <location>
        <begin position="83"/>
        <end position="112"/>
    </location>
</feature>
<organism evidence="2 3">
    <name type="scientific">Fasciola hepatica</name>
    <name type="common">Liver fluke</name>
    <dbReference type="NCBI Taxonomy" id="6192"/>
    <lineage>
        <taxon>Eukaryota</taxon>
        <taxon>Metazoa</taxon>
        <taxon>Spiralia</taxon>
        <taxon>Lophotrochozoa</taxon>
        <taxon>Platyhelminthes</taxon>
        <taxon>Trematoda</taxon>
        <taxon>Digenea</taxon>
        <taxon>Plagiorchiida</taxon>
        <taxon>Echinostomata</taxon>
        <taxon>Echinostomatoidea</taxon>
        <taxon>Fasciolidae</taxon>
        <taxon>Fasciola</taxon>
    </lineage>
</organism>
<name>A0A4E0RHI8_FASHE</name>
<protein>
    <submittedName>
        <fullName evidence="2">Uncharacterized protein</fullName>
    </submittedName>
</protein>
<sequence length="234" mass="25639">MYIVAHFPDENTYAVIHSNWLVSDCRVRWPRVANVGVYNAIVLSGIVLPESVPDYEFTEMCRSDRFADALAFERQLVMESSSGAPVNFSSDESPPCKEMPPNVPLSSSSPTLGQAENVQNSRCVWLPRTVVTELQQPTAPSASGTPSTGLTTLSPNVTCCPHARDVLLVAIEKLRQEVSDNRRAIEALTVTIGASNASAMQAQIKQIATMSDFLKLDDQLKCSEVYSNMVIFII</sequence>
<gene>
    <name evidence="2" type="ORF">D915_008783</name>
</gene>
<evidence type="ECO:0000256" key="1">
    <source>
        <dbReference type="SAM" id="MobiDB-lite"/>
    </source>
</evidence>
<comment type="caution">
    <text evidence="2">The sequence shown here is derived from an EMBL/GenBank/DDBJ whole genome shotgun (WGS) entry which is preliminary data.</text>
</comment>
<dbReference type="EMBL" id="JXXN02004524">
    <property type="protein sequence ID" value="THD20527.1"/>
    <property type="molecule type" value="Genomic_DNA"/>
</dbReference>
<proteinExistence type="predicted"/>
<keyword evidence="3" id="KW-1185">Reference proteome</keyword>